<feature type="compositionally biased region" description="Basic and acidic residues" evidence="1">
    <location>
        <begin position="27"/>
        <end position="37"/>
    </location>
</feature>
<accession>A0ABC8TCB8</accession>
<organism evidence="2 3">
    <name type="scientific">Ilex paraguariensis</name>
    <name type="common">yerba mate</name>
    <dbReference type="NCBI Taxonomy" id="185542"/>
    <lineage>
        <taxon>Eukaryota</taxon>
        <taxon>Viridiplantae</taxon>
        <taxon>Streptophyta</taxon>
        <taxon>Embryophyta</taxon>
        <taxon>Tracheophyta</taxon>
        <taxon>Spermatophyta</taxon>
        <taxon>Magnoliopsida</taxon>
        <taxon>eudicotyledons</taxon>
        <taxon>Gunneridae</taxon>
        <taxon>Pentapetalae</taxon>
        <taxon>asterids</taxon>
        <taxon>campanulids</taxon>
        <taxon>Aquifoliales</taxon>
        <taxon>Aquifoliaceae</taxon>
        <taxon>Ilex</taxon>
    </lineage>
</organism>
<keyword evidence="3" id="KW-1185">Reference proteome</keyword>
<sequence length="195" mass="21731">MSDCRKVKDPTTTDKPKEGVSNSVNDLKGREKIGNPVEVHKGFPSKIVANQNAGESYKCHEVYGSQMSAQLESDTRNKYLFSQTDQGTTPFVSEKSHRRDPMPIDGNSRDALDEVVSIVSSSPVRVYEQEGAVLPEVINCGLKTQMEDVPPNIVFETHDKLKEVGVHSKDDIDMLKHLDPLGRGFYSDGERMNFC</sequence>
<evidence type="ECO:0000256" key="1">
    <source>
        <dbReference type="SAM" id="MobiDB-lite"/>
    </source>
</evidence>
<feature type="compositionally biased region" description="Basic and acidic residues" evidence="1">
    <location>
        <begin position="94"/>
        <end position="108"/>
    </location>
</feature>
<dbReference type="Proteomes" id="UP001642360">
    <property type="component" value="Unassembled WGS sequence"/>
</dbReference>
<dbReference type="EMBL" id="CAUOFW020004736">
    <property type="protein sequence ID" value="CAK9167055.1"/>
    <property type="molecule type" value="Genomic_DNA"/>
</dbReference>
<evidence type="ECO:0000313" key="3">
    <source>
        <dbReference type="Proteomes" id="UP001642360"/>
    </source>
</evidence>
<proteinExistence type="predicted"/>
<evidence type="ECO:0000313" key="2">
    <source>
        <dbReference type="EMBL" id="CAK9167055.1"/>
    </source>
</evidence>
<dbReference type="AlphaFoldDB" id="A0ABC8TCB8"/>
<gene>
    <name evidence="2" type="ORF">ILEXP_LOCUS36303</name>
</gene>
<feature type="region of interest" description="Disordered" evidence="1">
    <location>
        <begin position="87"/>
        <end position="108"/>
    </location>
</feature>
<feature type="compositionally biased region" description="Basic and acidic residues" evidence="1">
    <location>
        <begin position="1"/>
        <end position="18"/>
    </location>
</feature>
<reference evidence="2 3" key="1">
    <citation type="submission" date="2024-02" db="EMBL/GenBank/DDBJ databases">
        <authorList>
            <person name="Vignale AGUSTIN F."/>
            <person name="Sosa J E."/>
            <person name="Modenutti C."/>
        </authorList>
    </citation>
    <scope>NUCLEOTIDE SEQUENCE [LARGE SCALE GENOMIC DNA]</scope>
</reference>
<name>A0ABC8TCB8_9AQUA</name>
<feature type="region of interest" description="Disordered" evidence="1">
    <location>
        <begin position="1"/>
        <end position="37"/>
    </location>
</feature>
<comment type="caution">
    <text evidence="2">The sequence shown here is derived from an EMBL/GenBank/DDBJ whole genome shotgun (WGS) entry which is preliminary data.</text>
</comment>
<protein>
    <submittedName>
        <fullName evidence="2">Uncharacterized protein</fullName>
    </submittedName>
</protein>